<evidence type="ECO:0000313" key="2">
    <source>
        <dbReference type="Proteomes" id="UP000033115"/>
    </source>
</evidence>
<name>A0A0E3GQH1_CLOSL</name>
<gene>
    <name evidence="1" type="ORF">CSCA_1436</name>
</gene>
<dbReference type="Proteomes" id="UP000033115">
    <property type="component" value="Chromosome"/>
</dbReference>
<dbReference type="KEGG" id="csq:CSCA_1436"/>
<dbReference type="AlphaFoldDB" id="A0A0E3GQH1"/>
<reference evidence="1 2" key="1">
    <citation type="journal article" date="2015" name="J. Biotechnol.">
        <title>Complete genome sequence of a malodorant-producing acetogen, Clostridium scatologenes ATCC 25775(T).</title>
        <authorList>
            <person name="Zhu Z."/>
            <person name="Guo T."/>
            <person name="Zheng H."/>
            <person name="Song T."/>
            <person name="Ouyang P."/>
            <person name="Xie J."/>
        </authorList>
    </citation>
    <scope>NUCLEOTIDE SEQUENCE [LARGE SCALE GENOMIC DNA]</scope>
    <source>
        <strain evidence="1 2">ATCC 25775</strain>
    </source>
</reference>
<dbReference type="EMBL" id="CP009933">
    <property type="protein sequence ID" value="AKA68561.1"/>
    <property type="molecule type" value="Genomic_DNA"/>
</dbReference>
<sequence>MASNTTRLNLYKANPVTDKDDTFNIDTILNDNWDKIDANVAKLADIPTIPSNLPANGGNSTTVNSHTAAATANTDEKIDLIGMTNEVNAKLLSHEAEKATQDVLGHVKKGTDINIDSNGVISVDSGITANKILKLPTGLASGDILYVNGSGQLVRLPKGTDTQALILSGGLPVWGSAGAKCVNGSYNGDGTNNRNISVGFRPKLLILILGQVGWAINNDYSNYAIVFTSSNITYDTKGQYGLAVYFSSDGFTVNNVYSNNTSGTNYQYIAMG</sequence>
<dbReference type="HOGENOM" id="CLU_1021988_0_0_9"/>
<organism evidence="1 2">
    <name type="scientific">Clostridium scatologenes</name>
    <dbReference type="NCBI Taxonomy" id="1548"/>
    <lineage>
        <taxon>Bacteria</taxon>
        <taxon>Bacillati</taxon>
        <taxon>Bacillota</taxon>
        <taxon>Clostridia</taxon>
        <taxon>Eubacteriales</taxon>
        <taxon>Clostridiaceae</taxon>
        <taxon>Clostridium</taxon>
    </lineage>
</organism>
<dbReference type="RefSeq" id="WP_029159987.1">
    <property type="nucleotide sequence ID" value="NZ_CP009933.1"/>
</dbReference>
<dbReference type="STRING" id="1548.CSCA_1436"/>
<evidence type="ECO:0000313" key="1">
    <source>
        <dbReference type="EMBL" id="AKA68561.1"/>
    </source>
</evidence>
<keyword evidence="2" id="KW-1185">Reference proteome</keyword>
<accession>A0A0E3GQH1</accession>
<proteinExistence type="predicted"/>
<protein>
    <submittedName>
        <fullName evidence="1">Tail fiber repeat 2 protein</fullName>
    </submittedName>
</protein>